<dbReference type="EMBL" id="CAJNOB010000070">
    <property type="protein sequence ID" value="CAF0704876.1"/>
    <property type="molecule type" value="Genomic_DNA"/>
</dbReference>
<feature type="region of interest" description="Disordered" evidence="6">
    <location>
        <begin position="115"/>
        <end position="153"/>
    </location>
</feature>
<dbReference type="AlphaFoldDB" id="A0A8J2BVU0"/>
<evidence type="ECO:0000256" key="2">
    <source>
        <dbReference type="ARBA" id="ARBA00010265"/>
    </source>
</evidence>
<dbReference type="RefSeq" id="WP_174582566.1">
    <property type="nucleotide sequence ID" value="NZ_CAJNOB010000070.1"/>
</dbReference>
<dbReference type="GO" id="GO:0016020">
    <property type="term" value="C:membrane"/>
    <property type="evidence" value="ECO:0007669"/>
    <property type="project" value="UniProtKB-SubCell"/>
</dbReference>
<dbReference type="Gene3D" id="2.40.128.260">
    <property type="entry name" value="Type IV secretion system, VirB10/TraB/TrbI"/>
    <property type="match status" value="1"/>
</dbReference>
<dbReference type="Pfam" id="PF03743">
    <property type="entry name" value="TrbI"/>
    <property type="match status" value="1"/>
</dbReference>
<sequence>MWDRKGLLLALAGLLGVGTVFFLLPLIPLKDFCRRIVTEAFVTYHHMEVLGKGSVSAKKTEPQRPTKPAKIEKVLIEKGKETPLSGVIPQTMAPEAPPPKPPAPPVAITSPSFGKKIALNPGDTPSPDREAPVPRGLMTQTPLAEGGSSSPQHVVTRWKAKRYLFRNLSDTALTGTTGTEEKGDFSSINPQTFAPRGEMIEAALVNCAFSSNTEIDVVGAVWLPFYFQGHLLLEPGCRLLGTASRGKLRDRMRVRFDHIILKDGRSLPIDGVALHTDGTEGIKGYVISEWAKRIIAPMTAELGQSFLYALQYQSYTYTMTPLGPYGVPKDQSMTGAYQYAGTYGGISALQKIQELLVEDLEEYRPYVFVPAGTRFRVYLRKYVDVSQADYGK</sequence>
<evidence type="ECO:0000256" key="4">
    <source>
        <dbReference type="ARBA" id="ARBA00022989"/>
    </source>
</evidence>
<gene>
    <name evidence="7" type="primary">virB</name>
    <name evidence="7" type="ORF">MPNT_80005</name>
</gene>
<evidence type="ECO:0000256" key="3">
    <source>
        <dbReference type="ARBA" id="ARBA00022692"/>
    </source>
</evidence>
<keyword evidence="8" id="KW-1185">Reference proteome</keyword>
<keyword evidence="3" id="KW-0812">Transmembrane</keyword>
<comment type="subcellular location">
    <subcellularLocation>
        <location evidence="1">Membrane</location>
        <topology evidence="1">Single-pass membrane protein</topology>
    </subcellularLocation>
</comment>
<comment type="similarity">
    <text evidence="2">Belongs to the TrbI/VirB10 family.</text>
</comment>
<comment type="caution">
    <text evidence="7">The sequence shown here is derived from an EMBL/GenBank/DDBJ whole genome shotgun (WGS) entry which is preliminary data.</text>
</comment>
<reference evidence="7" key="1">
    <citation type="submission" date="2021-02" db="EMBL/GenBank/DDBJ databases">
        <authorList>
            <person name="Cremers G."/>
            <person name="Picone N."/>
        </authorList>
    </citation>
    <scope>NUCLEOTIDE SEQUENCE</scope>
    <source>
        <strain evidence="7">PQ17</strain>
    </source>
</reference>
<organism evidence="7 8">
    <name type="scientific">Candidatus Methylacidithermus pantelleriae</name>
    <dbReference type="NCBI Taxonomy" id="2744239"/>
    <lineage>
        <taxon>Bacteria</taxon>
        <taxon>Pseudomonadati</taxon>
        <taxon>Verrucomicrobiota</taxon>
        <taxon>Methylacidiphilae</taxon>
        <taxon>Methylacidiphilales</taxon>
        <taxon>Methylacidiphilaceae</taxon>
        <taxon>Candidatus Methylacidithermus</taxon>
    </lineage>
</organism>
<protein>
    <submittedName>
        <fullName evidence="7">Type IV secretory pathway, VirB10 component</fullName>
    </submittedName>
</protein>
<feature type="compositionally biased region" description="Polar residues" evidence="6">
    <location>
        <begin position="138"/>
        <end position="153"/>
    </location>
</feature>
<dbReference type="Proteomes" id="UP000663859">
    <property type="component" value="Unassembled WGS sequence"/>
</dbReference>
<keyword evidence="5" id="KW-0472">Membrane</keyword>
<name>A0A8J2BVU0_9BACT</name>
<dbReference type="InterPro" id="IPR042217">
    <property type="entry name" value="T4SS_VirB10/TrbI"/>
</dbReference>
<accession>A0A8J2BVU0</accession>
<proteinExistence type="inferred from homology"/>
<dbReference type="InterPro" id="IPR005498">
    <property type="entry name" value="T4SS_VirB10/TraB/TrbI"/>
</dbReference>
<evidence type="ECO:0000313" key="8">
    <source>
        <dbReference type="Proteomes" id="UP000663859"/>
    </source>
</evidence>
<keyword evidence="4" id="KW-1133">Transmembrane helix</keyword>
<evidence type="ECO:0000313" key="7">
    <source>
        <dbReference type="EMBL" id="CAF0704876.1"/>
    </source>
</evidence>
<evidence type="ECO:0000256" key="5">
    <source>
        <dbReference type="ARBA" id="ARBA00023136"/>
    </source>
</evidence>
<evidence type="ECO:0000256" key="1">
    <source>
        <dbReference type="ARBA" id="ARBA00004167"/>
    </source>
</evidence>
<evidence type="ECO:0000256" key="6">
    <source>
        <dbReference type="SAM" id="MobiDB-lite"/>
    </source>
</evidence>